<dbReference type="Proteomes" id="UP000214646">
    <property type="component" value="Unassembled WGS sequence"/>
</dbReference>
<feature type="domain" description="DUF1559" evidence="2">
    <location>
        <begin position="38"/>
        <end position="294"/>
    </location>
</feature>
<dbReference type="NCBIfam" id="TIGR02532">
    <property type="entry name" value="IV_pilin_GFxxxE"/>
    <property type="match status" value="1"/>
</dbReference>
<dbReference type="PROSITE" id="PS00409">
    <property type="entry name" value="PROKAR_NTER_METHYL"/>
    <property type="match status" value="1"/>
</dbReference>
<dbReference type="AlphaFoldDB" id="A0A225DHT1"/>
<keyword evidence="1" id="KW-0812">Transmembrane</keyword>
<evidence type="ECO:0000259" key="2">
    <source>
        <dbReference type="Pfam" id="PF07596"/>
    </source>
</evidence>
<dbReference type="Pfam" id="PF07596">
    <property type="entry name" value="SBP_bac_10"/>
    <property type="match status" value="1"/>
</dbReference>
<evidence type="ECO:0000256" key="1">
    <source>
        <dbReference type="SAM" id="Phobius"/>
    </source>
</evidence>
<evidence type="ECO:0000313" key="4">
    <source>
        <dbReference type="Proteomes" id="UP000214646"/>
    </source>
</evidence>
<keyword evidence="1" id="KW-0472">Membrane</keyword>
<protein>
    <recommendedName>
        <fullName evidence="2">DUF1559 domain-containing protein</fullName>
    </recommendedName>
</protein>
<reference evidence="4" key="1">
    <citation type="submission" date="2017-06" db="EMBL/GenBank/DDBJ databases">
        <title>Genome analysis of Fimbriiglobus ruber SP5, the first member of the order Planctomycetales with confirmed chitinolytic capability.</title>
        <authorList>
            <person name="Ravin N.V."/>
            <person name="Rakitin A.L."/>
            <person name="Ivanova A.A."/>
            <person name="Beletsky A.V."/>
            <person name="Kulichevskaya I.S."/>
            <person name="Mardanov A.V."/>
            <person name="Dedysh S.N."/>
        </authorList>
    </citation>
    <scope>NUCLEOTIDE SEQUENCE [LARGE SCALE GENOMIC DNA]</scope>
    <source>
        <strain evidence="4">SP5</strain>
    </source>
</reference>
<dbReference type="PANTHER" id="PTHR30093:SF2">
    <property type="entry name" value="TYPE II SECRETION SYSTEM PROTEIN H"/>
    <property type="match status" value="1"/>
</dbReference>
<dbReference type="PANTHER" id="PTHR30093">
    <property type="entry name" value="GENERAL SECRETION PATHWAY PROTEIN G"/>
    <property type="match status" value="1"/>
</dbReference>
<feature type="transmembrane region" description="Helical" evidence="1">
    <location>
        <begin position="12"/>
        <end position="34"/>
    </location>
</feature>
<dbReference type="EMBL" id="NIDE01000017">
    <property type="protein sequence ID" value="OWK36749.1"/>
    <property type="molecule type" value="Genomic_DNA"/>
</dbReference>
<dbReference type="SUPFAM" id="SSF54523">
    <property type="entry name" value="Pili subunits"/>
    <property type="match status" value="1"/>
</dbReference>
<dbReference type="NCBIfam" id="TIGR04294">
    <property type="entry name" value="pre_pil_HX9DG"/>
    <property type="match status" value="1"/>
</dbReference>
<dbReference type="RefSeq" id="WP_088259712.1">
    <property type="nucleotide sequence ID" value="NZ_NIDE01000017.1"/>
</dbReference>
<gene>
    <name evidence="3" type="ORF">FRUB_09312</name>
</gene>
<dbReference type="InterPro" id="IPR027558">
    <property type="entry name" value="Pre_pil_HX9DG_C"/>
</dbReference>
<dbReference type="InterPro" id="IPR045584">
    <property type="entry name" value="Pilin-like"/>
</dbReference>
<dbReference type="InterPro" id="IPR011453">
    <property type="entry name" value="DUF1559"/>
</dbReference>
<dbReference type="InterPro" id="IPR012902">
    <property type="entry name" value="N_methyl_site"/>
</dbReference>
<comment type="caution">
    <text evidence="3">The sequence shown here is derived from an EMBL/GenBank/DDBJ whole genome shotgun (WGS) entry which is preliminary data.</text>
</comment>
<name>A0A225DHT1_9BACT</name>
<sequence>MPLSPRRWGRRGGFTLIELLVVIAIIAILIGLLLPAVQKVREAAARSQSQNNMKQIVLATHSANDTRGSIPVAWNAWWMHVGQPGGNPAGYISGTYRGPWQSLIGDVTMYYHLMPFLEQAPLYAPNNGQQLFSTVGTTNVWTVQLKTFKAPLDPSPQDFFTLSYSWLNGGANSDWSATSYAYNYQVFGLRAGNPNNSDNWYTNYTVGTIPDGTSNTIFLAEKLMVCGSKANLLFHGGWDPTFAPMFAGLKAPNIKFQTAVTQANCDPTLPQAFSAGGIMVAMGDGSVRSVSPSISATTWGYAVDPGDGQILGSDWN</sequence>
<accession>A0A225DHT1</accession>
<keyword evidence="1" id="KW-1133">Transmembrane helix</keyword>
<keyword evidence="4" id="KW-1185">Reference proteome</keyword>
<organism evidence="3 4">
    <name type="scientific">Fimbriiglobus ruber</name>
    <dbReference type="NCBI Taxonomy" id="1908690"/>
    <lineage>
        <taxon>Bacteria</taxon>
        <taxon>Pseudomonadati</taxon>
        <taxon>Planctomycetota</taxon>
        <taxon>Planctomycetia</taxon>
        <taxon>Gemmatales</taxon>
        <taxon>Gemmataceae</taxon>
        <taxon>Fimbriiglobus</taxon>
    </lineage>
</organism>
<proteinExistence type="predicted"/>
<evidence type="ECO:0000313" key="3">
    <source>
        <dbReference type="EMBL" id="OWK36749.1"/>
    </source>
</evidence>
<dbReference type="Gene3D" id="3.30.700.10">
    <property type="entry name" value="Glycoprotein, Type 4 Pilin"/>
    <property type="match status" value="1"/>
</dbReference>
<dbReference type="Pfam" id="PF07963">
    <property type="entry name" value="N_methyl"/>
    <property type="match status" value="1"/>
</dbReference>
<dbReference type="OrthoDB" id="255848at2"/>